<evidence type="ECO:0000256" key="2">
    <source>
        <dbReference type="ARBA" id="ARBA00022448"/>
    </source>
</evidence>
<dbReference type="Proteomes" id="UP001187682">
    <property type="component" value="Unassembled WGS sequence"/>
</dbReference>
<keyword evidence="8" id="KW-0333">Golgi apparatus</keyword>
<evidence type="ECO:0000313" key="10">
    <source>
        <dbReference type="Proteomes" id="UP001187682"/>
    </source>
</evidence>
<keyword evidence="5 8" id="KW-1133">Transmembrane helix</keyword>
<keyword evidence="6 8" id="KW-0472">Membrane</keyword>
<evidence type="ECO:0000256" key="5">
    <source>
        <dbReference type="ARBA" id="ARBA00022989"/>
    </source>
</evidence>
<keyword evidence="3 8" id="KW-0812">Transmembrane</keyword>
<dbReference type="PANTHER" id="PTHR23137:SF36">
    <property type="entry name" value="VESICLE TRANSPORT PROTEIN SFT2C"/>
    <property type="match status" value="1"/>
</dbReference>
<feature type="transmembrane region" description="Helical" evidence="8">
    <location>
        <begin position="47"/>
        <end position="68"/>
    </location>
</feature>
<dbReference type="AlphaFoldDB" id="A0AAE8SS70"/>
<dbReference type="GO" id="GO:0015031">
    <property type="term" value="P:protein transport"/>
    <property type="evidence" value="ECO:0007669"/>
    <property type="project" value="UniProtKB-KW"/>
</dbReference>
<keyword evidence="4 8" id="KW-0653">Protein transport</keyword>
<evidence type="ECO:0000256" key="6">
    <source>
        <dbReference type="ARBA" id="ARBA00023136"/>
    </source>
</evidence>
<keyword evidence="2 8" id="KW-0813">Transport</keyword>
<comment type="subcellular location">
    <subcellularLocation>
        <location evidence="8">Golgi apparatus membrane</location>
        <topology evidence="8">Multi-pass membrane protein</topology>
    </subcellularLocation>
    <subcellularLocation>
        <location evidence="1">Membrane</location>
        <topology evidence="1">Multi-pass membrane protein</topology>
    </subcellularLocation>
</comment>
<protein>
    <recommendedName>
        <fullName evidence="8">Protein transport protein SFT2</fullName>
    </recommendedName>
</protein>
<comment type="function">
    <text evidence="8">Nonessential protein required for the fusion of transport vesicles derived from the endocytic pathway with the Golgi complex.</text>
</comment>
<reference evidence="9" key="1">
    <citation type="submission" date="2018-03" db="EMBL/GenBank/DDBJ databases">
        <authorList>
            <person name="Guldener U."/>
        </authorList>
    </citation>
    <scope>NUCLEOTIDE SEQUENCE</scope>
</reference>
<dbReference type="PANTHER" id="PTHR23137">
    <property type="entry name" value="VESICLE TRANSPORT PROTEIN-RELATED"/>
    <property type="match status" value="1"/>
</dbReference>
<comment type="caution">
    <text evidence="8">Lacks conserved residue(s) required for the propagation of feature annotation.</text>
</comment>
<organism evidence="9 10">
    <name type="scientific">Cephalotrichum gorgonifer</name>
    <dbReference type="NCBI Taxonomy" id="2041049"/>
    <lineage>
        <taxon>Eukaryota</taxon>
        <taxon>Fungi</taxon>
        <taxon>Dikarya</taxon>
        <taxon>Ascomycota</taxon>
        <taxon>Pezizomycotina</taxon>
        <taxon>Sordariomycetes</taxon>
        <taxon>Hypocreomycetidae</taxon>
        <taxon>Microascales</taxon>
        <taxon>Microascaceae</taxon>
        <taxon>Cephalotrichum</taxon>
    </lineage>
</organism>
<keyword evidence="10" id="KW-1185">Reference proteome</keyword>
<accession>A0AAE8SS70</accession>
<feature type="transmembrane region" description="Helical" evidence="8">
    <location>
        <begin position="23"/>
        <end position="41"/>
    </location>
</feature>
<evidence type="ECO:0000256" key="4">
    <source>
        <dbReference type="ARBA" id="ARBA00022927"/>
    </source>
</evidence>
<sequence length="92" mass="9926">MASFAAVMGPVAYLKHLISGPRLPFTAAYFGSIAMTMYFSIGLHSTLLTLFSAVIQIVCLAWYLVSYFPMGSAGLRMATSFGARQATSWMTG</sequence>
<dbReference type="EMBL" id="ONZQ02000001">
    <property type="protein sequence ID" value="SPN97803.1"/>
    <property type="molecule type" value="Genomic_DNA"/>
</dbReference>
<evidence type="ECO:0000256" key="8">
    <source>
        <dbReference type="RuleBase" id="RU363111"/>
    </source>
</evidence>
<evidence type="ECO:0000256" key="7">
    <source>
        <dbReference type="ARBA" id="ARBA00025800"/>
    </source>
</evidence>
<dbReference type="InterPro" id="IPR007305">
    <property type="entry name" value="Vesicle_transpt_Got1/SFT2"/>
</dbReference>
<dbReference type="Pfam" id="PF04178">
    <property type="entry name" value="Got1"/>
    <property type="match status" value="1"/>
</dbReference>
<dbReference type="InterPro" id="IPR011691">
    <property type="entry name" value="Vesicle_transpt_SFT2"/>
</dbReference>
<dbReference type="GO" id="GO:0000139">
    <property type="term" value="C:Golgi membrane"/>
    <property type="evidence" value="ECO:0007669"/>
    <property type="project" value="UniProtKB-SubCell"/>
</dbReference>
<evidence type="ECO:0000313" key="9">
    <source>
        <dbReference type="EMBL" id="SPN97803.1"/>
    </source>
</evidence>
<evidence type="ECO:0000256" key="3">
    <source>
        <dbReference type="ARBA" id="ARBA00022692"/>
    </source>
</evidence>
<dbReference type="GO" id="GO:0016192">
    <property type="term" value="P:vesicle-mediated transport"/>
    <property type="evidence" value="ECO:0007669"/>
    <property type="project" value="InterPro"/>
</dbReference>
<gene>
    <name evidence="9" type="ORF">DNG_01315</name>
</gene>
<name>A0AAE8SS70_9PEZI</name>
<evidence type="ECO:0000256" key="1">
    <source>
        <dbReference type="ARBA" id="ARBA00004141"/>
    </source>
</evidence>
<proteinExistence type="inferred from homology"/>
<comment type="similarity">
    <text evidence="7 8">Belongs to the SFT2 family.</text>
</comment>
<comment type="caution">
    <text evidence="9">The sequence shown here is derived from an EMBL/GenBank/DDBJ whole genome shotgun (WGS) entry which is preliminary data.</text>
</comment>